<feature type="region of interest" description="Disordered" evidence="1">
    <location>
        <begin position="191"/>
        <end position="244"/>
    </location>
</feature>
<gene>
    <name evidence="4" type="ORF">EK21DRAFT_54871</name>
</gene>
<keyword evidence="2" id="KW-0812">Transmembrane</keyword>
<feature type="compositionally biased region" description="Polar residues" evidence="1">
    <location>
        <begin position="232"/>
        <end position="243"/>
    </location>
</feature>
<evidence type="ECO:0000256" key="1">
    <source>
        <dbReference type="SAM" id="MobiDB-lite"/>
    </source>
</evidence>
<evidence type="ECO:0000259" key="3">
    <source>
        <dbReference type="Pfam" id="PF20684"/>
    </source>
</evidence>
<evidence type="ECO:0000313" key="4">
    <source>
        <dbReference type="EMBL" id="KAF2035185.1"/>
    </source>
</evidence>
<accession>A0A9P4HHN0</accession>
<dbReference type="OrthoDB" id="3918601at2759"/>
<feature type="transmembrane region" description="Helical" evidence="2">
    <location>
        <begin position="82"/>
        <end position="108"/>
    </location>
</feature>
<dbReference type="AlphaFoldDB" id="A0A9P4HHN0"/>
<keyword evidence="5" id="KW-1185">Reference proteome</keyword>
<comment type="caution">
    <text evidence="4">The sequence shown here is derived from an EMBL/GenBank/DDBJ whole genome shotgun (WGS) entry which is preliminary data.</text>
</comment>
<proteinExistence type="predicted"/>
<feature type="transmembrane region" description="Helical" evidence="2">
    <location>
        <begin position="40"/>
        <end position="62"/>
    </location>
</feature>
<reference evidence="4" key="1">
    <citation type="journal article" date="2020" name="Stud. Mycol.">
        <title>101 Dothideomycetes genomes: a test case for predicting lifestyles and emergence of pathogens.</title>
        <authorList>
            <person name="Haridas S."/>
            <person name="Albert R."/>
            <person name="Binder M."/>
            <person name="Bloem J."/>
            <person name="Labutti K."/>
            <person name="Salamov A."/>
            <person name="Andreopoulos B."/>
            <person name="Baker S."/>
            <person name="Barry K."/>
            <person name="Bills G."/>
            <person name="Bluhm B."/>
            <person name="Cannon C."/>
            <person name="Castanera R."/>
            <person name="Culley D."/>
            <person name="Daum C."/>
            <person name="Ezra D."/>
            <person name="Gonzalez J."/>
            <person name="Henrissat B."/>
            <person name="Kuo A."/>
            <person name="Liang C."/>
            <person name="Lipzen A."/>
            <person name="Lutzoni F."/>
            <person name="Magnuson J."/>
            <person name="Mondo S."/>
            <person name="Nolan M."/>
            <person name="Ohm R."/>
            <person name="Pangilinan J."/>
            <person name="Park H.-J."/>
            <person name="Ramirez L."/>
            <person name="Alfaro M."/>
            <person name="Sun H."/>
            <person name="Tritt A."/>
            <person name="Yoshinaga Y."/>
            <person name="Zwiers L.-H."/>
            <person name="Turgeon B."/>
            <person name="Goodwin S."/>
            <person name="Spatafora J."/>
            <person name="Crous P."/>
            <person name="Grigoriev I."/>
        </authorList>
    </citation>
    <scope>NUCLEOTIDE SEQUENCE</scope>
    <source>
        <strain evidence="4">CBS 110217</strain>
    </source>
</reference>
<dbReference type="EMBL" id="ML978158">
    <property type="protein sequence ID" value="KAF2035185.1"/>
    <property type="molecule type" value="Genomic_DNA"/>
</dbReference>
<dbReference type="InterPro" id="IPR049326">
    <property type="entry name" value="Rhodopsin_dom_fungi"/>
</dbReference>
<evidence type="ECO:0000256" key="2">
    <source>
        <dbReference type="SAM" id="Phobius"/>
    </source>
</evidence>
<dbReference type="Proteomes" id="UP000799777">
    <property type="component" value="Unassembled WGS sequence"/>
</dbReference>
<keyword evidence="2" id="KW-1133">Transmembrane helix</keyword>
<protein>
    <recommendedName>
        <fullName evidence="3">Rhodopsin domain-containing protein</fullName>
    </recommendedName>
</protein>
<feature type="transmembrane region" description="Helical" evidence="2">
    <location>
        <begin position="120"/>
        <end position="141"/>
    </location>
</feature>
<name>A0A9P4HHN0_9PLEO</name>
<feature type="region of interest" description="Disordered" evidence="1">
    <location>
        <begin position="315"/>
        <end position="334"/>
    </location>
</feature>
<evidence type="ECO:0000313" key="5">
    <source>
        <dbReference type="Proteomes" id="UP000799777"/>
    </source>
</evidence>
<feature type="compositionally biased region" description="Polar residues" evidence="1">
    <location>
        <begin position="206"/>
        <end position="218"/>
    </location>
</feature>
<feature type="region of interest" description="Disordered" evidence="1">
    <location>
        <begin position="256"/>
        <end position="276"/>
    </location>
</feature>
<sequence>MNGQSEYANKLLFIVTLVFAKLSIISLLRNITEAELHRYLGITLTVTIALWGVVFAIVTSFQCGGSEPWRFIDRESKCFNLASFWLSMSIFNIMTDLALILFPVHIIVILQMSLSKKITILVFFGARSFDIIATAVQMAYLRGFWSRDPTRDLWQWTLITQIIECITILTSCVPYLRPLLESLPSGLYGSDELRRRGTPSELGYSRSKTGSYQLSSAHSHGKSPHGDKSRQSRSQNRKTQNQYGIKRFLPMLSQERTTHTNSASGLPGGPRRPDGEMGVEIVALGRNEADDKKWDTDSTGSHSKILKTTVVSAEWEEAQRKSRDLGDDSIERLG</sequence>
<dbReference type="PANTHER" id="PTHR38794">
    <property type="entry name" value="INTEGRAL MEMBRANE PROTEIN"/>
    <property type="match status" value="1"/>
</dbReference>
<organism evidence="4 5">
    <name type="scientific">Setomelanomma holmii</name>
    <dbReference type="NCBI Taxonomy" id="210430"/>
    <lineage>
        <taxon>Eukaryota</taxon>
        <taxon>Fungi</taxon>
        <taxon>Dikarya</taxon>
        <taxon>Ascomycota</taxon>
        <taxon>Pezizomycotina</taxon>
        <taxon>Dothideomycetes</taxon>
        <taxon>Pleosporomycetidae</taxon>
        <taxon>Pleosporales</taxon>
        <taxon>Pleosporineae</taxon>
        <taxon>Phaeosphaeriaceae</taxon>
        <taxon>Setomelanomma</taxon>
    </lineage>
</organism>
<feature type="domain" description="Rhodopsin" evidence="3">
    <location>
        <begin position="7"/>
        <end position="181"/>
    </location>
</feature>
<dbReference type="Pfam" id="PF20684">
    <property type="entry name" value="Fung_rhodopsin"/>
    <property type="match status" value="1"/>
</dbReference>
<feature type="compositionally biased region" description="Basic and acidic residues" evidence="1">
    <location>
        <begin position="317"/>
        <end position="334"/>
    </location>
</feature>
<dbReference type="PANTHER" id="PTHR38794:SF1">
    <property type="entry name" value="INTEGRAL MEMBRANE PROTEIN"/>
    <property type="match status" value="1"/>
</dbReference>
<feature type="transmembrane region" description="Helical" evidence="2">
    <location>
        <begin position="12"/>
        <end position="28"/>
    </location>
</feature>
<keyword evidence="2" id="KW-0472">Membrane</keyword>